<reference evidence="1" key="1">
    <citation type="submission" date="2020-11" db="EMBL/GenBank/DDBJ databases">
        <authorList>
            <person name="Tran Van P."/>
        </authorList>
    </citation>
    <scope>NUCLEOTIDE SEQUENCE</scope>
</reference>
<dbReference type="PANTHER" id="PTHR14939:SF5">
    <property type="entry name" value="F-BOX ONLY PROTEIN 22"/>
    <property type="match status" value="1"/>
</dbReference>
<dbReference type="AlphaFoldDB" id="A0A7R9D7X0"/>
<proteinExistence type="predicted"/>
<name>A0A7R9D7X0_TIMCR</name>
<dbReference type="GO" id="GO:0000209">
    <property type="term" value="P:protein polyubiquitination"/>
    <property type="evidence" value="ECO:0007669"/>
    <property type="project" value="TreeGrafter"/>
</dbReference>
<sequence length="198" mass="22691">MTRAHKTATFSSSCRVNPSNIITWESVANIVLRGRTKLGSMFWMTSKDHSHWKKYLTRLFENKLFSDPKNCLLFFPPILHSSRKESELASFVNEKMGPSCSMLTLKVEGVIGTDTEDKVFEVEDFIAFSGLLLPAMPGVTVRQFHLCKKKVVRLAKGDLLYDIDKDLLYDIDKDLLYDIDKDLLYDIDIAGYKNNQLQ</sequence>
<dbReference type="PANTHER" id="PTHR14939">
    <property type="entry name" value="F-BOX ONLY PROTEIN 22"/>
    <property type="match status" value="1"/>
</dbReference>
<dbReference type="EMBL" id="OC321262">
    <property type="protein sequence ID" value="CAD7409718.1"/>
    <property type="molecule type" value="Genomic_DNA"/>
</dbReference>
<dbReference type="GO" id="GO:0032436">
    <property type="term" value="P:positive regulation of proteasomal ubiquitin-dependent protein catabolic process"/>
    <property type="evidence" value="ECO:0007669"/>
    <property type="project" value="TreeGrafter"/>
</dbReference>
<accession>A0A7R9D7X0</accession>
<evidence type="ECO:0000313" key="1">
    <source>
        <dbReference type="EMBL" id="CAD7409718.1"/>
    </source>
</evidence>
<gene>
    <name evidence="1" type="ORF">TCEB3V08_LOCUS10156</name>
</gene>
<organism evidence="1">
    <name type="scientific">Timema cristinae</name>
    <name type="common">Walking stick</name>
    <dbReference type="NCBI Taxonomy" id="61476"/>
    <lineage>
        <taxon>Eukaryota</taxon>
        <taxon>Metazoa</taxon>
        <taxon>Ecdysozoa</taxon>
        <taxon>Arthropoda</taxon>
        <taxon>Hexapoda</taxon>
        <taxon>Insecta</taxon>
        <taxon>Pterygota</taxon>
        <taxon>Neoptera</taxon>
        <taxon>Polyneoptera</taxon>
        <taxon>Phasmatodea</taxon>
        <taxon>Timematodea</taxon>
        <taxon>Timematoidea</taxon>
        <taxon>Timematidae</taxon>
        <taxon>Timema</taxon>
    </lineage>
</organism>
<protein>
    <submittedName>
        <fullName evidence="1">Uncharacterized protein</fullName>
    </submittedName>
</protein>